<organism evidence="2 3">
    <name type="scientific">Planktothricoides raciborskii FACHB-1370</name>
    <dbReference type="NCBI Taxonomy" id="2949576"/>
    <lineage>
        <taxon>Bacteria</taxon>
        <taxon>Bacillati</taxon>
        <taxon>Cyanobacteriota</taxon>
        <taxon>Cyanophyceae</taxon>
        <taxon>Oscillatoriophycideae</taxon>
        <taxon>Oscillatoriales</taxon>
        <taxon>Oscillatoriaceae</taxon>
        <taxon>Planktothricoides</taxon>
    </lineage>
</organism>
<evidence type="ECO:0000313" key="2">
    <source>
        <dbReference type="EMBL" id="MBD2543952.1"/>
    </source>
</evidence>
<keyword evidence="1" id="KW-1133">Transmembrane helix</keyword>
<proteinExistence type="predicted"/>
<accession>A0ABR8EC11</accession>
<protein>
    <submittedName>
        <fullName evidence="2">Uncharacterized protein</fullName>
    </submittedName>
</protein>
<feature type="transmembrane region" description="Helical" evidence="1">
    <location>
        <begin position="36"/>
        <end position="56"/>
    </location>
</feature>
<gene>
    <name evidence="2" type="ORF">H6G72_08875</name>
</gene>
<dbReference type="EMBL" id="JACJSK010000009">
    <property type="protein sequence ID" value="MBD2543952.1"/>
    <property type="molecule type" value="Genomic_DNA"/>
</dbReference>
<reference evidence="2 3" key="1">
    <citation type="journal article" date="2020" name="ISME J.">
        <title>Comparative genomics reveals insights into cyanobacterial evolution and habitat adaptation.</title>
        <authorList>
            <person name="Chen M.Y."/>
            <person name="Teng W.K."/>
            <person name="Zhao L."/>
            <person name="Hu C.X."/>
            <person name="Zhou Y.K."/>
            <person name="Han B.P."/>
            <person name="Song L.R."/>
            <person name="Shu W.S."/>
        </authorList>
    </citation>
    <scope>NUCLEOTIDE SEQUENCE [LARGE SCALE GENOMIC DNA]</scope>
    <source>
        <strain evidence="2 3">FACHB-1370</strain>
    </source>
</reference>
<keyword evidence="1" id="KW-0472">Membrane</keyword>
<evidence type="ECO:0000256" key="1">
    <source>
        <dbReference type="SAM" id="Phobius"/>
    </source>
</evidence>
<sequence length="81" mass="8735">MDSNVVKFLLKVMVASALISLGIKYIGPLLPIPPVSAIALGAVLLPPLCLGGFLTWRIKKSQLLQNELLPLSPTNNQERSL</sequence>
<keyword evidence="1" id="KW-0812">Transmembrane</keyword>
<name>A0ABR8EC11_9CYAN</name>
<dbReference type="Proteomes" id="UP000641954">
    <property type="component" value="Unassembled WGS sequence"/>
</dbReference>
<feature type="transmembrane region" description="Helical" evidence="1">
    <location>
        <begin position="12"/>
        <end position="30"/>
    </location>
</feature>
<keyword evidence="3" id="KW-1185">Reference proteome</keyword>
<evidence type="ECO:0000313" key="3">
    <source>
        <dbReference type="Proteomes" id="UP000641954"/>
    </source>
</evidence>
<comment type="caution">
    <text evidence="2">The sequence shown here is derived from an EMBL/GenBank/DDBJ whole genome shotgun (WGS) entry which is preliminary data.</text>
</comment>